<dbReference type="PANTHER" id="PTHR43671">
    <property type="entry name" value="SERINE/THREONINE-PROTEIN KINASE NEK"/>
    <property type="match status" value="1"/>
</dbReference>
<dbReference type="GO" id="GO:0005524">
    <property type="term" value="F:ATP binding"/>
    <property type="evidence" value="ECO:0007669"/>
    <property type="project" value="UniProtKB-KW"/>
</dbReference>
<dbReference type="Gene3D" id="2.30.30.40">
    <property type="entry name" value="SH3 Domains"/>
    <property type="match status" value="1"/>
</dbReference>
<keyword evidence="5" id="KW-0067">ATP-binding</keyword>
<dbReference type="SUPFAM" id="SSF50044">
    <property type="entry name" value="SH3-domain"/>
    <property type="match status" value="1"/>
</dbReference>
<protein>
    <submittedName>
        <fullName evidence="9">Putative NEK protein kinase</fullName>
    </submittedName>
</protein>
<dbReference type="Pfam" id="PF00069">
    <property type="entry name" value="Pkinase"/>
    <property type="match status" value="1"/>
</dbReference>
<dbReference type="Pfam" id="PF07653">
    <property type="entry name" value="SH3_2"/>
    <property type="match status" value="1"/>
</dbReference>
<dbReference type="PANTHER" id="PTHR43671:SF103">
    <property type="entry name" value="KINASE, PUTATIVE-RELATED"/>
    <property type="match status" value="1"/>
</dbReference>
<comment type="caution">
    <text evidence="9">The sequence shown here is derived from an EMBL/GenBank/DDBJ whole genome shotgun (WGS) entry which is preliminary data.</text>
</comment>
<evidence type="ECO:0000256" key="2">
    <source>
        <dbReference type="ARBA" id="ARBA00022679"/>
    </source>
</evidence>
<dbReference type="AlphaFoldDB" id="A0A5J4VDQ4"/>
<dbReference type="InterPro" id="IPR001452">
    <property type="entry name" value="SH3_domain"/>
</dbReference>
<dbReference type="PROSITE" id="PS50011">
    <property type="entry name" value="PROTEIN_KINASE_DOM"/>
    <property type="match status" value="1"/>
</dbReference>
<dbReference type="SUPFAM" id="SSF56112">
    <property type="entry name" value="Protein kinase-like (PK-like)"/>
    <property type="match status" value="1"/>
</dbReference>
<dbReference type="PROSITE" id="PS00108">
    <property type="entry name" value="PROTEIN_KINASE_ST"/>
    <property type="match status" value="1"/>
</dbReference>
<dbReference type="PROSITE" id="PS50002">
    <property type="entry name" value="SH3"/>
    <property type="match status" value="1"/>
</dbReference>
<keyword evidence="3" id="KW-0547">Nucleotide-binding</keyword>
<gene>
    <name evidence="9" type="ORF">EZS28_023890</name>
</gene>
<feature type="domain" description="Protein kinase" evidence="8">
    <location>
        <begin position="182"/>
        <end position="473"/>
    </location>
</feature>
<name>A0A5J4VDQ4_9EUKA</name>
<feature type="domain" description="SH3" evidence="7">
    <location>
        <begin position="36"/>
        <end position="96"/>
    </location>
</feature>
<organism evidence="9 10">
    <name type="scientific">Streblomastix strix</name>
    <dbReference type="NCBI Taxonomy" id="222440"/>
    <lineage>
        <taxon>Eukaryota</taxon>
        <taxon>Metamonada</taxon>
        <taxon>Preaxostyla</taxon>
        <taxon>Oxymonadida</taxon>
        <taxon>Streblomastigidae</taxon>
        <taxon>Streblomastix</taxon>
    </lineage>
</organism>
<dbReference type="SMART" id="SM00326">
    <property type="entry name" value="SH3"/>
    <property type="match status" value="1"/>
</dbReference>
<evidence type="ECO:0000313" key="10">
    <source>
        <dbReference type="Proteomes" id="UP000324800"/>
    </source>
</evidence>
<dbReference type="SMART" id="SM00220">
    <property type="entry name" value="S_TKc"/>
    <property type="match status" value="1"/>
</dbReference>
<evidence type="ECO:0000313" key="9">
    <source>
        <dbReference type="EMBL" id="KAA6380582.1"/>
    </source>
</evidence>
<accession>A0A5J4VDQ4</accession>
<evidence type="ECO:0000256" key="5">
    <source>
        <dbReference type="ARBA" id="ARBA00022840"/>
    </source>
</evidence>
<dbReference type="InterPro" id="IPR036028">
    <property type="entry name" value="SH3-like_dom_sf"/>
</dbReference>
<reference evidence="9 10" key="1">
    <citation type="submission" date="2019-03" db="EMBL/GenBank/DDBJ databases">
        <title>Single cell metagenomics reveals metabolic interactions within the superorganism composed of flagellate Streblomastix strix and complex community of Bacteroidetes bacteria on its surface.</title>
        <authorList>
            <person name="Treitli S.C."/>
            <person name="Kolisko M."/>
            <person name="Husnik F."/>
            <person name="Keeling P."/>
            <person name="Hampl V."/>
        </authorList>
    </citation>
    <scope>NUCLEOTIDE SEQUENCE [LARGE SCALE GENOMIC DNA]</scope>
    <source>
        <strain evidence="9">ST1C</strain>
    </source>
</reference>
<evidence type="ECO:0000259" key="8">
    <source>
        <dbReference type="PROSITE" id="PS50011"/>
    </source>
</evidence>
<evidence type="ECO:0000259" key="7">
    <source>
        <dbReference type="PROSITE" id="PS50002"/>
    </source>
</evidence>
<dbReference type="InterPro" id="IPR011009">
    <property type="entry name" value="Kinase-like_dom_sf"/>
</dbReference>
<keyword evidence="2" id="KW-0808">Transferase</keyword>
<dbReference type="Proteomes" id="UP000324800">
    <property type="component" value="Unassembled WGS sequence"/>
</dbReference>
<keyword evidence="1 6" id="KW-0728">SH3 domain</keyword>
<dbReference type="InterPro" id="IPR050660">
    <property type="entry name" value="NEK_Ser/Thr_kinase"/>
</dbReference>
<evidence type="ECO:0000256" key="3">
    <source>
        <dbReference type="ARBA" id="ARBA00022741"/>
    </source>
</evidence>
<dbReference type="InterPro" id="IPR008271">
    <property type="entry name" value="Ser/Thr_kinase_AS"/>
</dbReference>
<sequence length="480" mass="54410">MCSKDGRKGYVPTSYIRPAADTPSITKSSTVMSNSGGGEYYELLADYNGKAGDPKFLKVNKGYKVKMIKKDEGWSKVEYNGQQGLVPTSYLKPSSVDSGPSISQTLSIAFSYAQPIPNKSVVAPVTSSVKTPQASTTLVTSQQPLPSIQIMKVETTQATIPFQQFLAQKYPWFNLSWKKSDFIKKEKLGKGAFGEVRLVQLKTDLRNVVWKEQDYENEKEIKQVKEEVTSQVDICHVIRESLNIPSQTATSDQQSQTFLHIVQPLGFFIDEEDHKAYIILEHCAQGDLRKYIESMKKAGFDISEEKSWQMIGQIASSVFQMHMNRFIHSDIKPENILLTEDFQVKLGDFGLTRKLGNERMYQTQIGGTIVYQAPEVLRYKDGSEKITQTFAVDIWAIGVVVYELLSKRHPFAQEKKGKDYLPITEIARRILEEEPEELPSHYPQSMRNLIKQMLMKDPSRRITAEEILNIPEVAANLARN</sequence>
<dbReference type="GO" id="GO:0004674">
    <property type="term" value="F:protein serine/threonine kinase activity"/>
    <property type="evidence" value="ECO:0007669"/>
    <property type="project" value="TreeGrafter"/>
</dbReference>
<dbReference type="InterPro" id="IPR000719">
    <property type="entry name" value="Prot_kinase_dom"/>
</dbReference>
<dbReference type="Gene3D" id="1.10.510.10">
    <property type="entry name" value="Transferase(Phosphotransferase) domain 1"/>
    <property type="match status" value="1"/>
</dbReference>
<keyword evidence="4 9" id="KW-0418">Kinase</keyword>
<dbReference type="EMBL" id="SNRW01007811">
    <property type="protein sequence ID" value="KAA6380582.1"/>
    <property type="molecule type" value="Genomic_DNA"/>
</dbReference>
<dbReference type="OrthoDB" id="20524at2759"/>
<proteinExistence type="predicted"/>
<evidence type="ECO:0000256" key="6">
    <source>
        <dbReference type="PROSITE-ProRule" id="PRU00192"/>
    </source>
</evidence>
<evidence type="ECO:0000256" key="1">
    <source>
        <dbReference type="ARBA" id="ARBA00022443"/>
    </source>
</evidence>
<evidence type="ECO:0000256" key="4">
    <source>
        <dbReference type="ARBA" id="ARBA00022777"/>
    </source>
</evidence>